<name>A0ABW8TJ18_9CLOT</name>
<dbReference type="Proteomes" id="UP001623592">
    <property type="component" value="Unassembled WGS sequence"/>
</dbReference>
<comment type="caution">
    <text evidence="2">The sequence shown here is derived from an EMBL/GenBank/DDBJ whole genome shotgun (WGS) entry which is preliminary data.</text>
</comment>
<dbReference type="RefSeq" id="WP_406789130.1">
    <property type="nucleotide sequence ID" value="NZ_JBJIAA010000017.1"/>
</dbReference>
<evidence type="ECO:0000313" key="3">
    <source>
        <dbReference type="Proteomes" id="UP001623592"/>
    </source>
</evidence>
<evidence type="ECO:0000256" key="1">
    <source>
        <dbReference type="SAM" id="SignalP"/>
    </source>
</evidence>
<evidence type="ECO:0000313" key="2">
    <source>
        <dbReference type="EMBL" id="MFL0252475.1"/>
    </source>
</evidence>
<dbReference type="EMBL" id="JBJIAA010000017">
    <property type="protein sequence ID" value="MFL0252475.1"/>
    <property type="molecule type" value="Genomic_DNA"/>
</dbReference>
<keyword evidence="1" id="KW-0732">Signal</keyword>
<organism evidence="2 3">
    <name type="scientific">Clostridium neuense</name>
    <dbReference type="NCBI Taxonomy" id="1728934"/>
    <lineage>
        <taxon>Bacteria</taxon>
        <taxon>Bacillati</taxon>
        <taxon>Bacillota</taxon>
        <taxon>Clostridia</taxon>
        <taxon>Eubacteriales</taxon>
        <taxon>Clostridiaceae</taxon>
        <taxon>Clostridium</taxon>
    </lineage>
</organism>
<feature type="signal peptide" evidence="1">
    <location>
        <begin position="1"/>
        <end position="24"/>
    </location>
</feature>
<protein>
    <submittedName>
        <fullName evidence="2">Uncharacterized protein</fullName>
    </submittedName>
</protein>
<keyword evidence="3" id="KW-1185">Reference proteome</keyword>
<sequence>MNKKSLMGVLLAAVVTLTSTSVMAAARQNTENATRNIVKLATAKVSQGESNKALLDVNGLKTSDEKAIEIAKSYINQYMGVNMDEKIQKDALQIHVFRNNYKNVPETVEVSFDVDVTKLPKGQDITFDGKDINGYVKKLTDSLYSRPMSERYDVAMYVSDGKVAWMNAIDGVTPMRNLEFNETKAKAAAESFLKKNGLFDKVATMELDDEKNKVGIGAVTCKDANGNKICGVELYLKDYSVTNYSDFTRK</sequence>
<gene>
    <name evidence="2" type="ORF">ACJDT4_18855</name>
</gene>
<feature type="chain" id="PRO_5046520790" evidence="1">
    <location>
        <begin position="25"/>
        <end position="250"/>
    </location>
</feature>
<accession>A0ABW8TJ18</accession>
<reference evidence="2 3" key="1">
    <citation type="submission" date="2024-11" db="EMBL/GenBank/DDBJ databases">
        <authorList>
            <person name="Heng Y.C."/>
            <person name="Lim A.C.H."/>
            <person name="Lee J.K.Y."/>
            <person name="Kittelmann S."/>
        </authorList>
    </citation>
    <scope>NUCLEOTIDE SEQUENCE [LARGE SCALE GENOMIC DNA]</scope>
    <source>
        <strain evidence="2 3">WILCCON 0114</strain>
    </source>
</reference>
<proteinExistence type="predicted"/>